<dbReference type="HOGENOM" id="CLU_1082699_0_0_1"/>
<gene>
    <name evidence="2" type="ORF">CAEBREN_20758</name>
</gene>
<dbReference type="EMBL" id="GL379811">
    <property type="protein sequence ID" value="EGT43819.1"/>
    <property type="molecule type" value="Genomic_DNA"/>
</dbReference>
<evidence type="ECO:0000256" key="1">
    <source>
        <dbReference type="SAM" id="MobiDB-lite"/>
    </source>
</evidence>
<proteinExistence type="predicted"/>
<evidence type="ECO:0000313" key="3">
    <source>
        <dbReference type="Proteomes" id="UP000008068"/>
    </source>
</evidence>
<dbReference type="Gene3D" id="1.20.1020.10">
    <property type="entry name" value="TAZ domain"/>
    <property type="match status" value="1"/>
</dbReference>
<dbReference type="InParanoid" id="G0MT31"/>
<dbReference type="eggNOG" id="ENOG502THNG">
    <property type="taxonomic scope" value="Eukaryota"/>
</dbReference>
<organism evidence="3">
    <name type="scientific">Caenorhabditis brenneri</name>
    <name type="common">Nematode worm</name>
    <dbReference type="NCBI Taxonomy" id="135651"/>
    <lineage>
        <taxon>Eukaryota</taxon>
        <taxon>Metazoa</taxon>
        <taxon>Ecdysozoa</taxon>
        <taxon>Nematoda</taxon>
        <taxon>Chromadorea</taxon>
        <taxon>Rhabditida</taxon>
        <taxon>Rhabditina</taxon>
        <taxon>Rhabditomorpha</taxon>
        <taxon>Rhabditoidea</taxon>
        <taxon>Rhabditidae</taxon>
        <taxon>Peloderinae</taxon>
        <taxon>Caenorhabditis</taxon>
    </lineage>
</organism>
<protein>
    <recommendedName>
        <fullName evidence="4">TAZ-type domain-containing protein</fullName>
    </recommendedName>
</protein>
<accession>G0MT31</accession>
<sequence>MMATSEDSGPPETSEVSGVLEIQNRDMEEQETGSLDITNPTNSSRVQTSTGFRFPPPIIRVERCRCVKCGANPDLYCKLCKDESLYCKKCARRAKHPHPLKAFRSKDDTCLQLRKYLTLSYYEHIVACESLVCLETCEASRDNREHFRNCTARPRRLQDMILNGRVRFDAVSDAICRICSLHITFMFLHANNCQKSDCSVEWCHDMRDMFDMGSCNIHIVPEEYDRKCQEIHRQEWKKVEDRRQNILVAAYGAIAI</sequence>
<dbReference type="AlphaFoldDB" id="G0MT31"/>
<dbReference type="OrthoDB" id="5869429at2759"/>
<evidence type="ECO:0008006" key="4">
    <source>
        <dbReference type="Google" id="ProtNLM"/>
    </source>
</evidence>
<feature type="compositionally biased region" description="Polar residues" evidence="1">
    <location>
        <begin position="32"/>
        <end position="51"/>
    </location>
</feature>
<evidence type="ECO:0000313" key="2">
    <source>
        <dbReference type="EMBL" id="EGT43819.1"/>
    </source>
</evidence>
<name>G0MT31_CAEBE</name>
<reference evidence="3" key="1">
    <citation type="submission" date="2011-07" db="EMBL/GenBank/DDBJ databases">
        <authorList>
            <consortium name="Caenorhabditis brenneri Sequencing and Analysis Consortium"/>
            <person name="Wilson R.K."/>
        </authorList>
    </citation>
    <scope>NUCLEOTIDE SEQUENCE [LARGE SCALE GENOMIC DNA]</scope>
    <source>
        <strain evidence="3">PB2801</strain>
    </source>
</reference>
<feature type="region of interest" description="Disordered" evidence="1">
    <location>
        <begin position="28"/>
        <end position="51"/>
    </location>
</feature>
<dbReference type="InterPro" id="IPR035898">
    <property type="entry name" value="TAZ_dom_sf"/>
</dbReference>
<keyword evidence="3" id="KW-1185">Reference proteome</keyword>
<dbReference type="Proteomes" id="UP000008068">
    <property type="component" value="Unassembled WGS sequence"/>
</dbReference>